<dbReference type="InterPro" id="IPR001466">
    <property type="entry name" value="Beta-lactam-related"/>
</dbReference>
<name>A0A805ZIB9_LACGA</name>
<evidence type="ECO:0000256" key="1">
    <source>
        <dbReference type="ARBA" id="ARBA00022801"/>
    </source>
</evidence>
<feature type="domain" description="Beta-lactamase-related" evidence="2">
    <location>
        <begin position="47"/>
        <end position="351"/>
    </location>
</feature>
<evidence type="ECO:0000313" key="4">
    <source>
        <dbReference type="Proteomes" id="UP000000664"/>
    </source>
</evidence>
<dbReference type="KEGG" id="lga:LGAS_1251"/>
<dbReference type="AlphaFoldDB" id="A0A805ZIB9"/>
<sequence>MVRHRILVPGCFGSSPNISICYRQIVDLAVLFYNPGGRMIEFFKTQHLIESMVSERIVPGVNYAFIKKKQVFTSTVGFASLMPEIEQLSPFALYDLASLTKVLGTTNVFLKLKEEGKLNFTEPLQEFIPEFKDDRIRLSHLLTHTSGIRGWIPNRDELAAPDLLKAIIGLPVTDEFETKMRYADTNFILLGLVLEKIYGLPVQDVIMQEIILPAKLKETTFHPKASDCVPTAYTEQGELLQGIVHDPKARVLGKDCGSAGLFSNLEDLIKMTQAYLGLRHDILPLKQDTLANLFQIETPKNVHPRSWGWDLRFDPVDQHPLIYHTGFTGTFILIDRLNQTAMVVLTNRIHPSGHNHVFLAMREKIVDTFLKENIYKG</sequence>
<evidence type="ECO:0000259" key="2">
    <source>
        <dbReference type="Pfam" id="PF00144"/>
    </source>
</evidence>
<dbReference type="SUPFAM" id="SSF56601">
    <property type="entry name" value="beta-lactamase/transpeptidase-like"/>
    <property type="match status" value="1"/>
</dbReference>
<gene>
    <name evidence="3" type="ordered locus">LGAS_1251</name>
</gene>
<reference evidence="3 4" key="1">
    <citation type="journal article" date="2006" name="Proc. Natl. Acad. Sci. U.S.A.">
        <title>Comparative genomics of the lactic acid bacteria.</title>
        <authorList>
            <person name="Makarova K."/>
            <person name="Slesarev A."/>
            <person name="Wolf Y."/>
            <person name="Sorokin A."/>
            <person name="Mirkin B."/>
            <person name="Koonin E."/>
            <person name="Pavlov A."/>
            <person name="Pavlova N."/>
            <person name="Karamychev V."/>
            <person name="Polouchine N."/>
            <person name="Shakhova V."/>
            <person name="Grigoriev I."/>
            <person name="Lou Y."/>
            <person name="Rohksar D."/>
            <person name="Lucas S."/>
            <person name="Huang K."/>
            <person name="Goodstein D.M."/>
            <person name="Hawkins T."/>
            <person name="Plengvidhya V."/>
            <person name="Welker D."/>
            <person name="Hughes J."/>
            <person name="Goh Y."/>
            <person name="Benson A."/>
            <person name="Baldwin K."/>
            <person name="Lee J.H."/>
            <person name="Diaz-Muniz I."/>
            <person name="Dosti B."/>
            <person name="Smeianov V."/>
            <person name="Wechter W."/>
            <person name="Barabote R."/>
            <person name="Lorca G."/>
            <person name="Altermann E."/>
            <person name="Barrangou R."/>
            <person name="Ganesan B."/>
            <person name="Xie Y."/>
            <person name="Rawsthorne H."/>
            <person name="Tamir D."/>
            <person name="Parker C."/>
            <person name="Breidt F."/>
            <person name="Broadbent J."/>
            <person name="Hutkins R."/>
            <person name="O'Sullivan D."/>
            <person name="Steele J."/>
            <person name="Unlu G."/>
            <person name="Saier M."/>
            <person name="Klaenhammer T."/>
            <person name="Richardson P."/>
            <person name="Kozyavkin S."/>
            <person name="Weimer B."/>
            <person name="Mills D."/>
        </authorList>
    </citation>
    <scope>NUCLEOTIDE SEQUENCE [LARGE SCALE GENOMIC DNA]</scope>
    <source>
        <strain evidence="4">ATCC 33323 / DSM 20243 / BCRC 14619 / CIP 102991 / JCM 1131 / KCTC 3163 / NCIMB 11718 / NCTC 13722 / AM63</strain>
    </source>
</reference>
<dbReference type="Proteomes" id="UP000000664">
    <property type="component" value="Chromosome"/>
</dbReference>
<proteinExistence type="predicted"/>
<dbReference type="PANTHER" id="PTHR43283:SF11">
    <property type="entry name" value="BETA-LACTAMASE-RELATED DOMAIN-CONTAINING PROTEIN"/>
    <property type="match status" value="1"/>
</dbReference>
<protein>
    <submittedName>
        <fullName evidence="3">Beta-lactamase class C related penicillin binding protein</fullName>
    </submittedName>
</protein>
<dbReference type="Pfam" id="PF00144">
    <property type="entry name" value="Beta-lactamase"/>
    <property type="match status" value="1"/>
</dbReference>
<organism evidence="3 4">
    <name type="scientific">Lactobacillus gasseri (strain ATCC 33323 / DSM 20243 / BCRC 14619 / CIP 102991 / JCM 1131 / KCTC 3163 / NCIMB 11718 / NCTC 13722 / AM63)</name>
    <dbReference type="NCBI Taxonomy" id="324831"/>
    <lineage>
        <taxon>Bacteria</taxon>
        <taxon>Bacillati</taxon>
        <taxon>Bacillota</taxon>
        <taxon>Bacilli</taxon>
        <taxon>Lactobacillales</taxon>
        <taxon>Lactobacillaceae</taxon>
        <taxon>Lactobacillus</taxon>
    </lineage>
</organism>
<dbReference type="Gene3D" id="3.40.710.10">
    <property type="entry name" value="DD-peptidase/beta-lactamase superfamily"/>
    <property type="match status" value="1"/>
</dbReference>
<dbReference type="GO" id="GO:0016787">
    <property type="term" value="F:hydrolase activity"/>
    <property type="evidence" value="ECO:0007669"/>
    <property type="project" value="UniProtKB-KW"/>
</dbReference>
<keyword evidence="1" id="KW-0378">Hydrolase</keyword>
<dbReference type="EMBL" id="CP000413">
    <property type="protein sequence ID" value="ABJ60620.1"/>
    <property type="molecule type" value="Genomic_DNA"/>
</dbReference>
<dbReference type="InterPro" id="IPR050789">
    <property type="entry name" value="Diverse_Enzym_Activities"/>
</dbReference>
<dbReference type="PANTHER" id="PTHR43283">
    <property type="entry name" value="BETA-LACTAMASE-RELATED"/>
    <property type="match status" value="1"/>
</dbReference>
<evidence type="ECO:0000313" key="3">
    <source>
        <dbReference type="EMBL" id="ABJ60620.1"/>
    </source>
</evidence>
<dbReference type="InterPro" id="IPR012338">
    <property type="entry name" value="Beta-lactam/transpept-like"/>
</dbReference>
<accession>A0A805ZIB9</accession>